<organism evidence="2 3">
    <name type="scientific">Colletotrichum asianum</name>
    <dbReference type="NCBI Taxonomy" id="702518"/>
    <lineage>
        <taxon>Eukaryota</taxon>
        <taxon>Fungi</taxon>
        <taxon>Dikarya</taxon>
        <taxon>Ascomycota</taxon>
        <taxon>Pezizomycotina</taxon>
        <taxon>Sordariomycetes</taxon>
        <taxon>Hypocreomycetidae</taxon>
        <taxon>Glomerellales</taxon>
        <taxon>Glomerellaceae</taxon>
        <taxon>Colletotrichum</taxon>
        <taxon>Colletotrichum gloeosporioides species complex</taxon>
    </lineage>
</organism>
<protein>
    <recommendedName>
        <fullName evidence="1">2EXR domain-containing protein</fullName>
    </recommendedName>
</protein>
<evidence type="ECO:0000313" key="2">
    <source>
        <dbReference type="EMBL" id="KAF0327179.1"/>
    </source>
</evidence>
<accession>A0A8H3WHG5</accession>
<proteinExistence type="predicted"/>
<dbReference type="PANTHER" id="PTHR35910">
    <property type="entry name" value="2EXR DOMAIN-CONTAINING PROTEIN"/>
    <property type="match status" value="1"/>
</dbReference>
<dbReference type="InterPro" id="IPR045518">
    <property type="entry name" value="2EXR"/>
</dbReference>
<dbReference type="Proteomes" id="UP000434172">
    <property type="component" value="Unassembled WGS sequence"/>
</dbReference>
<evidence type="ECO:0000313" key="3">
    <source>
        <dbReference type="Proteomes" id="UP000434172"/>
    </source>
</evidence>
<evidence type="ECO:0000259" key="1">
    <source>
        <dbReference type="Pfam" id="PF20150"/>
    </source>
</evidence>
<comment type="caution">
    <text evidence="2">The sequence shown here is derived from an EMBL/GenBank/DDBJ whole genome shotgun (WGS) entry which is preliminary data.</text>
</comment>
<dbReference type="AlphaFoldDB" id="A0A8H3WHG5"/>
<dbReference type="Pfam" id="PF20150">
    <property type="entry name" value="2EXR"/>
    <property type="match status" value="1"/>
</dbReference>
<gene>
    <name evidence="2" type="ORF">GQ607_005662</name>
</gene>
<dbReference type="OrthoDB" id="3557569at2759"/>
<dbReference type="PANTHER" id="PTHR35910:SF6">
    <property type="entry name" value="2EXR DOMAIN-CONTAINING PROTEIN"/>
    <property type="match status" value="1"/>
</dbReference>
<sequence length="231" mass="25581">MYGDNSVANMNFHLFLKLPVELRVIIWRLSLPSTRIVSIRCSTTSLFETNDSSWGTSPAMIPANLHTCRESRQEAMRYYNLRFGVAGPPKIFFDPQVDILHFGPAKGFMASSAQYFTAMSLCNPMDLGAIRYLAIDDSVLGNGIVKGAASNLAARAIRQLAMRVPELEGLVFVRNQATSITIKEAEDHCIELQRLIESAMCEVASEFPDWEVPPWCTAKMASGTNAARGRT</sequence>
<reference evidence="2 3" key="1">
    <citation type="submission" date="2019-12" db="EMBL/GenBank/DDBJ databases">
        <title>A genome sequence resource for the geographically widespread anthracnose pathogen Colletotrichum asianum.</title>
        <authorList>
            <person name="Meng Y."/>
        </authorList>
    </citation>
    <scope>NUCLEOTIDE SEQUENCE [LARGE SCALE GENOMIC DNA]</scope>
    <source>
        <strain evidence="2 3">ICMP 18580</strain>
    </source>
</reference>
<name>A0A8H3WHG5_9PEZI</name>
<keyword evidence="3" id="KW-1185">Reference proteome</keyword>
<dbReference type="EMBL" id="WOWK01000025">
    <property type="protein sequence ID" value="KAF0327179.1"/>
    <property type="molecule type" value="Genomic_DNA"/>
</dbReference>
<feature type="domain" description="2EXR" evidence="1">
    <location>
        <begin position="12"/>
        <end position="100"/>
    </location>
</feature>